<dbReference type="GO" id="GO:0008999">
    <property type="term" value="F:protein-N-terminal-alanine acetyltransferase activity"/>
    <property type="evidence" value="ECO:0007669"/>
    <property type="project" value="TreeGrafter"/>
</dbReference>
<keyword evidence="2" id="KW-0808">Transferase</keyword>
<dbReference type="GO" id="GO:1990189">
    <property type="term" value="F:protein N-terminal-serine acetyltransferase activity"/>
    <property type="evidence" value="ECO:0007669"/>
    <property type="project" value="TreeGrafter"/>
</dbReference>
<dbReference type="InterPro" id="IPR000182">
    <property type="entry name" value="GNAT_dom"/>
</dbReference>
<dbReference type="Gene3D" id="3.40.630.30">
    <property type="match status" value="1"/>
</dbReference>
<dbReference type="GO" id="GO:0005737">
    <property type="term" value="C:cytoplasm"/>
    <property type="evidence" value="ECO:0007669"/>
    <property type="project" value="TreeGrafter"/>
</dbReference>
<evidence type="ECO:0000313" key="3">
    <source>
        <dbReference type="Proteomes" id="UP000275356"/>
    </source>
</evidence>
<dbReference type="PANTHER" id="PTHR43441:SF11">
    <property type="entry name" value="RIBOSOMAL-PROTEIN-SERINE ACETYLTRANSFERASE"/>
    <property type="match status" value="1"/>
</dbReference>
<sequence>MTLADLWPATAVRARAGDLELRWPDDAVLLDLAELASRGVHAPDAMPFQVPWTRGTPREVARSVLTYQWGVRGRVGPEALQLELAVLVAGEPVGMQGAGGRDWAVLRTAETGSWLGREHQGRGIGSRMRALMLELLFDGLDARAVTSGAWADNGPSNAVSRRVGYLHDGDDEMVRDGRATLHHRYRMTRERWLEVRDANRRLLGAPVEMSGVRELRAELERPGDGAGS</sequence>
<dbReference type="PROSITE" id="PS51186">
    <property type="entry name" value="GNAT"/>
    <property type="match status" value="1"/>
</dbReference>
<protein>
    <submittedName>
        <fullName evidence="2">RimJ/RimL family protein N-acetyltransferase</fullName>
    </submittedName>
</protein>
<keyword evidence="3" id="KW-1185">Reference proteome</keyword>
<dbReference type="Pfam" id="PF13302">
    <property type="entry name" value="Acetyltransf_3"/>
    <property type="match status" value="1"/>
</dbReference>
<dbReference type="InterPro" id="IPR016181">
    <property type="entry name" value="Acyl_CoA_acyltransferase"/>
</dbReference>
<accession>A0A3N2DD88</accession>
<proteinExistence type="predicted"/>
<gene>
    <name evidence="2" type="ORF">EDD28_1992</name>
</gene>
<evidence type="ECO:0000313" key="2">
    <source>
        <dbReference type="EMBL" id="ROR97394.1"/>
    </source>
</evidence>
<evidence type="ECO:0000259" key="1">
    <source>
        <dbReference type="PROSITE" id="PS51186"/>
    </source>
</evidence>
<comment type="caution">
    <text evidence="2">The sequence shown here is derived from an EMBL/GenBank/DDBJ whole genome shotgun (WGS) entry which is preliminary data.</text>
</comment>
<dbReference type="PANTHER" id="PTHR43441">
    <property type="entry name" value="RIBOSOMAL-PROTEIN-SERINE ACETYLTRANSFERASE"/>
    <property type="match status" value="1"/>
</dbReference>
<dbReference type="Proteomes" id="UP000275356">
    <property type="component" value="Unassembled WGS sequence"/>
</dbReference>
<dbReference type="AlphaFoldDB" id="A0A3N2DD88"/>
<dbReference type="SUPFAM" id="SSF55729">
    <property type="entry name" value="Acyl-CoA N-acyltransferases (Nat)"/>
    <property type="match status" value="1"/>
</dbReference>
<feature type="domain" description="N-acetyltransferase" evidence="1">
    <location>
        <begin position="30"/>
        <end position="192"/>
    </location>
</feature>
<organism evidence="2 3">
    <name type="scientific">Salana multivorans</name>
    <dbReference type="NCBI Taxonomy" id="120377"/>
    <lineage>
        <taxon>Bacteria</taxon>
        <taxon>Bacillati</taxon>
        <taxon>Actinomycetota</taxon>
        <taxon>Actinomycetes</taxon>
        <taxon>Micrococcales</taxon>
        <taxon>Beutenbergiaceae</taxon>
        <taxon>Salana</taxon>
    </lineage>
</organism>
<reference evidence="2 3" key="1">
    <citation type="submission" date="2018-11" db="EMBL/GenBank/DDBJ databases">
        <title>Sequencing the genomes of 1000 actinobacteria strains.</title>
        <authorList>
            <person name="Klenk H.-P."/>
        </authorList>
    </citation>
    <scope>NUCLEOTIDE SEQUENCE [LARGE SCALE GENOMIC DNA]</scope>
    <source>
        <strain evidence="2 3">DSM 13521</strain>
    </source>
</reference>
<dbReference type="InterPro" id="IPR051908">
    <property type="entry name" value="Ribosomal_N-acetyltransferase"/>
</dbReference>
<dbReference type="EMBL" id="RKHQ01000001">
    <property type="protein sequence ID" value="ROR97394.1"/>
    <property type="molecule type" value="Genomic_DNA"/>
</dbReference>
<dbReference type="OrthoDB" id="3466127at2"/>
<dbReference type="RefSeq" id="WP_123739450.1">
    <property type="nucleotide sequence ID" value="NZ_RKHQ01000001.1"/>
</dbReference>
<name>A0A3N2DD88_9MICO</name>